<dbReference type="EMBL" id="NQVE01000195">
    <property type="protein sequence ID" value="RAL40146.1"/>
    <property type="molecule type" value="Genomic_DNA"/>
</dbReference>
<evidence type="ECO:0000256" key="9">
    <source>
        <dbReference type="ARBA" id="ARBA00023136"/>
    </source>
</evidence>
<dbReference type="InterPro" id="IPR050668">
    <property type="entry name" value="Cytochrome_b5"/>
</dbReference>
<evidence type="ECO:0000313" key="15">
    <source>
        <dbReference type="Proteomes" id="UP000249390"/>
    </source>
</evidence>
<dbReference type="PRINTS" id="PR00363">
    <property type="entry name" value="CYTOCHROMEB5"/>
</dbReference>
<dbReference type="AlphaFoldDB" id="A0A328D3R7"/>
<dbReference type="GO" id="GO:0020037">
    <property type="term" value="F:heme binding"/>
    <property type="evidence" value="ECO:0007669"/>
    <property type="project" value="UniProtKB-UniRule"/>
</dbReference>
<comment type="similarity">
    <text evidence="11 12">Belongs to the cytochrome b5 family.</text>
</comment>
<dbReference type="FunFam" id="3.10.120.10:FF:000002">
    <property type="entry name" value="Cytochrome b5 type B"/>
    <property type="match status" value="1"/>
</dbReference>
<keyword evidence="12" id="KW-1133">Transmembrane helix</keyword>
<dbReference type="SUPFAM" id="SSF55856">
    <property type="entry name" value="Cytochrome b5-like heme/steroid binding domain"/>
    <property type="match status" value="1"/>
</dbReference>
<feature type="domain" description="Cytochrome b5 heme-binding" evidence="13">
    <location>
        <begin position="5"/>
        <end position="81"/>
    </location>
</feature>
<comment type="caution">
    <text evidence="14">The sequence shown here is derived from an EMBL/GenBank/DDBJ whole genome shotgun (WGS) entry which is preliminary data.</text>
</comment>
<keyword evidence="4 12" id="KW-0812">Transmembrane</keyword>
<keyword evidence="15" id="KW-1185">Reference proteome</keyword>
<keyword evidence="6" id="KW-0256">Endoplasmic reticulum</keyword>
<proteinExistence type="inferred from homology"/>
<dbReference type="Proteomes" id="UP000249390">
    <property type="component" value="Unassembled WGS sequence"/>
</dbReference>
<dbReference type="GO" id="GO:0046872">
    <property type="term" value="F:metal ion binding"/>
    <property type="evidence" value="ECO:0007669"/>
    <property type="project" value="UniProtKB-UniRule"/>
</dbReference>
<keyword evidence="3 12" id="KW-0349">Heme</keyword>
<protein>
    <recommendedName>
        <fullName evidence="13">Cytochrome b5 heme-binding domain-containing protein</fullName>
    </recommendedName>
</protein>
<comment type="subcellular location">
    <subcellularLocation>
        <location evidence="1">Endoplasmic reticulum membrane</location>
        <topology evidence="1">Single-pass membrane protein</topology>
        <orientation evidence="1">Cytoplasmic side</orientation>
    </subcellularLocation>
    <subcellularLocation>
        <location evidence="10">Microsome membrane</location>
        <topology evidence="10">Single-pass membrane protein</topology>
        <orientation evidence="10">Cytoplasmic side</orientation>
    </subcellularLocation>
</comment>
<dbReference type="PROSITE" id="PS00191">
    <property type="entry name" value="CYTOCHROME_B5_1"/>
    <property type="match status" value="1"/>
</dbReference>
<keyword evidence="9 12" id="KW-0472">Membrane</keyword>
<evidence type="ECO:0000259" key="13">
    <source>
        <dbReference type="PROSITE" id="PS50255"/>
    </source>
</evidence>
<evidence type="ECO:0000256" key="11">
    <source>
        <dbReference type="ARBA" id="ARBA00038168"/>
    </source>
</evidence>
<dbReference type="GO" id="GO:0005789">
    <property type="term" value="C:endoplasmic reticulum membrane"/>
    <property type="evidence" value="ECO:0007669"/>
    <property type="project" value="UniProtKB-SubCell"/>
</dbReference>
<organism evidence="14 15">
    <name type="scientific">Cuscuta australis</name>
    <dbReference type="NCBI Taxonomy" id="267555"/>
    <lineage>
        <taxon>Eukaryota</taxon>
        <taxon>Viridiplantae</taxon>
        <taxon>Streptophyta</taxon>
        <taxon>Embryophyta</taxon>
        <taxon>Tracheophyta</taxon>
        <taxon>Spermatophyta</taxon>
        <taxon>Magnoliopsida</taxon>
        <taxon>eudicotyledons</taxon>
        <taxon>Gunneridae</taxon>
        <taxon>Pentapetalae</taxon>
        <taxon>asterids</taxon>
        <taxon>lamiids</taxon>
        <taxon>Solanales</taxon>
        <taxon>Convolvulaceae</taxon>
        <taxon>Cuscuteae</taxon>
        <taxon>Cuscuta</taxon>
        <taxon>Cuscuta subgen. Grammica</taxon>
        <taxon>Cuscuta sect. Cleistogrammica</taxon>
    </lineage>
</organism>
<keyword evidence="8 12" id="KW-0408">Iron</keyword>
<dbReference type="SMART" id="SM01117">
    <property type="entry name" value="Cyt-b5"/>
    <property type="match status" value="1"/>
</dbReference>
<dbReference type="Pfam" id="PF00173">
    <property type="entry name" value="Cyt-b5"/>
    <property type="match status" value="1"/>
</dbReference>
<keyword evidence="2" id="KW-0813">Transport</keyword>
<evidence type="ECO:0000256" key="2">
    <source>
        <dbReference type="ARBA" id="ARBA00022448"/>
    </source>
</evidence>
<reference evidence="14 15" key="1">
    <citation type="submission" date="2018-06" db="EMBL/GenBank/DDBJ databases">
        <title>The Genome of Cuscuta australis (Dodder) Provides Insight into the Evolution of Plant Parasitism.</title>
        <authorList>
            <person name="Liu H."/>
        </authorList>
    </citation>
    <scope>NUCLEOTIDE SEQUENCE [LARGE SCALE GENOMIC DNA]</scope>
    <source>
        <strain evidence="15">cv. Yunnan</strain>
        <tissue evidence="14">Vines</tissue>
    </source>
</reference>
<evidence type="ECO:0000256" key="6">
    <source>
        <dbReference type="ARBA" id="ARBA00022824"/>
    </source>
</evidence>
<evidence type="ECO:0000256" key="12">
    <source>
        <dbReference type="RuleBase" id="RU362121"/>
    </source>
</evidence>
<accession>A0A328D3R7</accession>
<dbReference type="PROSITE" id="PS50255">
    <property type="entry name" value="CYTOCHROME_B5_2"/>
    <property type="match status" value="1"/>
</dbReference>
<evidence type="ECO:0000313" key="14">
    <source>
        <dbReference type="EMBL" id="RAL40146.1"/>
    </source>
</evidence>
<sequence>MPTITKLCSMEEASEHKTKGDCWVVIHDKVYDVSSYMDEHPGGDDVLTAAAGKDATNDFEDAGHSESAKELMKKFFIGEIDPTAPTIPNKHDNLSNQSSCNISQKVIDFTKQYWVLPVTIAGISVVAGFLFLHKKLQ</sequence>
<evidence type="ECO:0000256" key="1">
    <source>
        <dbReference type="ARBA" id="ARBA00004131"/>
    </source>
</evidence>
<dbReference type="Gene3D" id="3.10.120.10">
    <property type="entry name" value="Cytochrome b5-like heme/steroid binding domain"/>
    <property type="match status" value="1"/>
</dbReference>
<evidence type="ECO:0000256" key="8">
    <source>
        <dbReference type="ARBA" id="ARBA00023004"/>
    </source>
</evidence>
<keyword evidence="7" id="KW-0492">Microsome</keyword>
<name>A0A328D3R7_9ASTE</name>
<dbReference type="InterPro" id="IPR001199">
    <property type="entry name" value="Cyt_B5-like_heme/steroid-bd"/>
</dbReference>
<gene>
    <name evidence="14" type="ORF">DM860_008286</name>
</gene>
<dbReference type="InterPro" id="IPR018506">
    <property type="entry name" value="Cyt_B5_heme-BS"/>
</dbReference>
<dbReference type="InterPro" id="IPR036400">
    <property type="entry name" value="Cyt_B5-like_heme/steroid_sf"/>
</dbReference>
<evidence type="ECO:0000256" key="10">
    <source>
        <dbReference type="ARBA" id="ARBA00037877"/>
    </source>
</evidence>
<evidence type="ECO:0000256" key="4">
    <source>
        <dbReference type="ARBA" id="ARBA00022692"/>
    </source>
</evidence>
<evidence type="ECO:0000256" key="7">
    <source>
        <dbReference type="ARBA" id="ARBA00022848"/>
    </source>
</evidence>
<feature type="transmembrane region" description="Helical" evidence="12">
    <location>
        <begin position="113"/>
        <end position="132"/>
    </location>
</feature>
<dbReference type="PANTHER" id="PTHR19359">
    <property type="entry name" value="CYTOCHROME B5"/>
    <property type="match status" value="1"/>
</dbReference>
<dbReference type="PANTHER" id="PTHR19359:SF25">
    <property type="entry name" value="CYTOCHROME B5 HEME-BINDING DOMAIN-CONTAINING PROTEIN"/>
    <property type="match status" value="1"/>
</dbReference>
<evidence type="ECO:0000256" key="3">
    <source>
        <dbReference type="ARBA" id="ARBA00022617"/>
    </source>
</evidence>
<evidence type="ECO:0000256" key="5">
    <source>
        <dbReference type="ARBA" id="ARBA00022723"/>
    </source>
</evidence>
<keyword evidence="5 12" id="KW-0479">Metal-binding</keyword>